<accession>A0A849A6I3</accession>
<dbReference type="PROSITE" id="PS51658">
    <property type="entry name" value="BFN"/>
    <property type="match status" value="1"/>
</dbReference>
<dbReference type="AlphaFoldDB" id="A0A849A6I3"/>
<evidence type="ECO:0000259" key="2">
    <source>
        <dbReference type="PROSITE" id="PS51658"/>
    </source>
</evidence>
<sequence>MIEMRIVGVRVEMPSQQPILVLTEKDGERSLPIVIGSVEATAIAMHLQGMRPARPLTHDLLRDVIAALGRKLEQVRVVDFREGTFYGELAFDDGTSLSARPSDAIALAVRVDCPVFVTEELMDSAGIVLEEPDDSADGADGNGLGPDGEPVDPDREVQAFREFLDSVSPDDFGPDRS</sequence>
<name>A0A849A6I3_9ACTN</name>
<dbReference type="Proteomes" id="UP000562984">
    <property type="component" value="Unassembled WGS sequence"/>
</dbReference>
<keyword evidence="4" id="KW-1185">Reference proteome</keyword>
<dbReference type="RefSeq" id="WP_171199975.1">
    <property type="nucleotide sequence ID" value="NZ_JABEND010000005.1"/>
</dbReference>
<dbReference type="InterPro" id="IPR003729">
    <property type="entry name" value="Bi_nuclease_dom"/>
</dbReference>
<evidence type="ECO:0000256" key="1">
    <source>
        <dbReference type="SAM" id="MobiDB-lite"/>
    </source>
</evidence>
<evidence type="ECO:0000313" key="4">
    <source>
        <dbReference type="Proteomes" id="UP000562984"/>
    </source>
</evidence>
<dbReference type="Pfam" id="PF02577">
    <property type="entry name" value="BFN_dom"/>
    <property type="match status" value="1"/>
</dbReference>
<dbReference type="InterPro" id="IPR036104">
    <property type="entry name" value="BFN_sf"/>
</dbReference>
<comment type="caution">
    <text evidence="3">The sequence shown here is derived from an EMBL/GenBank/DDBJ whole genome shotgun (WGS) entry which is preliminary data.</text>
</comment>
<dbReference type="Gene3D" id="3.10.690.10">
    <property type="entry name" value="Bifunctional nuclease domain"/>
    <property type="match status" value="1"/>
</dbReference>
<protein>
    <submittedName>
        <fullName evidence="3">Bifunctional nuclease family protein</fullName>
    </submittedName>
</protein>
<dbReference type="PANTHER" id="PTHR15160:SF1">
    <property type="entry name" value="VON HIPPEL-LINDAU DISEASE TUMOR SUPPRESSOR"/>
    <property type="match status" value="1"/>
</dbReference>
<dbReference type="GO" id="GO:0004518">
    <property type="term" value="F:nuclease activity"/>
    <property type="evidence" value="ECO:0007669"/>
    <property type="project" value="InterPro"/>
</dbReference>
<feature type="domain" description="BFN" evidence="2">
    <location>
        <begin position="1"/>
        <end position="129"/>
    </location>
</feature>
<dbReference type="SUPFAM" id="SSF103256">
    <property type="entry name" value="Hypothetical protein TM0160"/>
    <property type="match status" value="1"/>
</dbReference>
<feature type="region of interest" description="Disordered" evidence="1">
    <location>
        <begin position="129"/>
        <end position="155"/>
    </location>
</feature>
<organism evidence="3 4">
    <name type="scientific">Nakamurella aerolata</name>
    <dbReference type="NCBI Taxonomy" id="1656892"/>
    <lineage>
        <taxon>Bacteria</taxon>
        <taxon>Bacillati</taxon>
        <taxon>Actinomycetota</taxon>
        <taxon>Actinomycetes</taxon>
        <taxon>Nakamurellales</taxon>
        <taxon>Nakamurellaceae</taxon>
        <taxon>Nakamurella</taxon>
    </lineage>
</organism>
<evidence type="ECO:0000313" key="3">
    <source>
        <dbReference type="EMBL" id="NNG36125.1"/>
    </source>
</evidence>
<proteinExistence type="predicted"/>
<dbReference type="PANTHER" id="PTHR15160">
    <property type="entry name" value="VON HIPPEL-LINDAU PROTEIN"/>
    <property type="match status" value="1"/>
</dbReference>
<reference evidence="3 4" key="1">
    <citation type="submission" date="2020-05" db="EMBL/GenBank/DDBJ databases">
        <title>Nakamurella sp. DB0629 isolated from air conditioner.</title>
        <authorList>
            <person name="Kim D.H."/>
            <person name="Kim D.-U."/>
        </authorList>
    </citation>
    <scope>NUCLEOTIDE SEQUENCE [LARGE SCALE GENOMIC DNA]</scope>
    <source>
        <strain evidence="3 4">DB0629</strain>
    </source>
</reference>
<dbReference type="EMBL" id="JABEND010000005">
    <property type="protein sequence ID" value="NNG36125.1"/>
    <property type="molecule type" value="Genomic_DNA"/>
</dbReference>
<gene>
    <name evidence="3" type="ORF">HKD39_10435</name>
</gene>